<comment type="caution">
    <text evidence="2">The sequence shown here is derived from an EMBL/GenBank/DDBJ whole genome shotgun (WGS) entry which is preliminary data.</text>
</comment>
<evidence type="ECO:0000313" key="2">
    <source>
        <dbReference type="EMBL" id="MBD3327061.1"/>
    </source>
</evidence>
<sequence>MTPHKHSRSKSYSWTWVFLSMGIFLGIELFLGGFVAQLLAGRFVGRVFLLRIELLLMLASYLLGGILVGVLSPGIRILEPGIGAFLAVFLTFLYSVFTPMRLFGFSSTRLLIAGVVAFALALFGADLGERLAARFGNRSSQKYVQRR</sequence>
<reference evidence="2" key="1">
    <citation type="submission" date="2019-11" db="EMBL/GenBank/DDBJ databases">
        <title>Microbial mats filling the niche in hypersaline microbial mats.</title>
        <authorList>
            <person name="Wong H.L."/>
            <person name="Macleod F.I."/>
            <person name="White R.A. III"/>
            <person name="Burns B.P."/>
        </authorList>
    </citation>
    <scope>NUCLEOTIDE SEQUENCE</scope>
    <source>
        <strain evidence="2">Rbin_158</strain>
    </source>
</reference>
<dbReference type="AlphaFoldDB" id="A0A9D5Q8N9"/>
<dbReference type="EMBL" id="WJJP01000681">
    <property type="protein sequence ID" value="MBD3327061.1"/>
    <property type="molecule type" value="Genomic_DNA"/>
</dbReference>
<keyword evidence="1" id="KW-1133">Transmembrane helix</keyword>
<evidence type="ECO:0000313" key="3">
    <source>
        <dbReference type="Proteomes" id="UP000649604"/>
    </source>
</evidence>
<feature type="transmembrane region" description="Helical" evidence="1">
    <location>
        <begin position="77"/>
        <end position="97"/>
    </location>
</feature>
<proteinExistence type="predicted"/>
<accession>A0A9D5Q8N9</accession>
<feature type="transmembrane region" description="Helical" evidence="1">
    <location>
        <begin position="48"/>
        <end position="70"/>
    </location>
</feature>
<keyword evidence="1" id="KW-0812">Transmembrane</keyword>
<protein>
    <submittedName>
        <fullName evidence="2">Uncharacterized protein</fullName>
    </submittedName>
</protein>
<name>A0A9D5Q8N9_9BACT</name>
<gene>
    <name evidence="2" type="ORF">GF339_20915</name>
</gene>
<feature type="transmembrane region" description="Helical" evidence="1">
    <location>
        <begin position="12"/>
        <end position="36"/>
    </location>
</feature>
<evidence type="ECO:0000256" key="1">
    <source>
        <dbReference type="SAM" id="Phobius"/>
    </source>
</evidence>
<keyword evidence="1" id="KW-0472">Membrane</keyword>
<organism evidence="2 3">
    <name type="scientific">candidate division KSB3 bacterium</name>
    <dbReference type="NCBI Taxonomy" id="2044937"/>
    <lineage>
        <taxon>Bacteria</taxon>
        <taxon>candidate division KSB3</taxon>
    </lineage>
</organism>
<feature type="transmembrane region" description="Helical" evidence="1">
    <location>
        <begin position="109"/>
        <end position="128"/>
    </location>
</feature>
<dbReference type="Proteomes" id="UP000649604">
    <property type="component" value="Unassembled WGS sequence"/>
</dbReference>